<reference evidence="2" key="1">
    <citation type="submission" date="2019-05" db="EMBL/GenBank/DDBJ databases">
        <title>Methanoculleus sp. FWC-SCC1, a methanogenic archaeon isolated from deep marine cold seep.</title>
        <authorList>
            <person name="Chen Y.-W."/>
            <person name="Chen S.-C."/>
            <person name="Teng N.-H."/>
            <person name="Lai M.-C."/>
        </authorList>
    </citation>
    <scope>NUCLEOTIDE SEQUENCE</scope>
    <source>
        <strain evidence="2">FWC-SCC1</strain>
    </source>
</reference>
<keyword evidence="3" id="KW-1185">Reference proteome</keyword>
<dbReference type="InterPro" id="IPR058038">
    <property type="entry name" value="BREX_BrxC_wHTH"/>
</dbReference>
<evidence type="ECO:0000259" key="1">
    <source>
        <dbReference type="Pfam" id="PF25791"/>
    </source>
</evidence>
<name>A0ABT8M857_9EURY</name>
<gene>
    <name evidence="2" type="primary">brxC</name>
    <name evidence="2" type="ORF">FGU65_04305</name>
</gene>
<sequence>MKIADVFETRVEEKIEPVIKVAERANEHKLAVEIGSYVVTPMIERYLDDFLEHYTDTFLTATTEIGMWISGYFGSGKSHFAKILALLAENRVIENVSACERFVSRLPPDSIRSASIQRSLKRMDQSDTQVLAFNLNTLTASKTRELPELLLSQYYLSRGYCSNLTYARVIEAELDRQGMLEDLHKAVERRANKKWDDVRENPTYFRKHLFAAASEIVPDIFPTPHDVEQALKEADSGSIINVTYLIDTILEDLKRDERERKKPQRFMWVMDETGQWIENNAGRLARLQAFVEEASIKGQGKIWVLVTTHGDMGAVYKEARALEGDMKKIEGRFRFKPALTTENIEQVLENRLLRKNTGGRQALTALYERCGSGSLKGIGELANTAQVLPDCSEDAFVTYYPFLPYQVHLIPDIVKSLRSKGGRGEQMSGSTRTLLAITQDILRAGRVRYLEKDTGVLVRFDEIYHNLAGEGEVSPDVRTDIARISRVVPDSTELTSAVAEALFLIRELPYIPRTIDNIARLTIRDVDEDLASAITAVRPELEKLRKAGLVAKIGEEFEFLTGERRTFEDEVSTVETQMGYSGREEVFGKSFIRDSQWRKWLGSNAVSFKGHEFSFTLEIDHKKVGGTAGAVTLKLITPFERVGGVTVQDLQSDSVHTDEQNTIFFLSGRVPGFEQDLTRYVAMKEVIDRWKGDPHKSEDARKLAQERDTVDLPKLHKKVIDGLKTGIRSGTIIFRGSSRTLDIPPGQSAGDALLSVMADFYPRIYTNFDRVPVRIHDDQKAIRDVLAGKATSSSEAKALALYDSSGVANAQSPVLDAIRMYLATEQNAGRRVLGKELLEHFEEPPFGWDQNALRVGVAALVRAGSVKVVINKKTYTNPDDRELVDALRVSSQFRRVELELEETTIPLETLEGVRTFLIHLMKTRRIDETPAAIGEAAGTLAESLLAQVRTVELWAQGSGMPVSSAFSDGKTAWTTLARMTNPVHRVRELEQNQEVLEEGHEAIHAHAAFVEKQGRAFTETFALKNQLDGIAHLTDSGSGIREFIAAWKDAAMSTSFADAETWNRVLSLRQRAELELKELIAGWKQSARDILDDAYTSLPDLLLERNLDAEFAESWGASLMRLLSEIDNASMPAQVANLPSRANGAVEDLRKKIDTEVARRERERLTKEGIKERPKEKISLRENVGRRTVSTIDEWVCLRDALDSKVRGIIERGFDVEFE</sequence>
<dbReference type="NCBIfam" id="NF033441">
    <property type="entry name" value="BREX_BrxC"/>
    <property type="match status" value="1"/>
</dbReference>
<protein>
    <submittedName>
        <fullName evidence="2">BREX system P-loop protein BrxC</fullName>
    </submittedName>
</protein>
<accession>A0ABT8M857</accession>
<evidence type="ECO:0000313" key="3">
    <source>
        <dbReference type="Proteomes" id="UP001168338"/>
    </source>
</evidence>
<proteinExistence type="predicted"/>
<dbReference type="Pfam" id="PF25791">
    <property type="entry name" value="WHD_BREX_BrxC"/>
    <property type="match status" value="1"/>
</dbReference>
<evidence type="ECO:0000313" key="2">
    <source>
        <dbReference type="EMBL" id="MDN7024119.1"/>
    </source>
</evidence>
<dbReference type="RefSeq" id="WP_301663205.1">
    <property type="nucleotide sequence ID" value="NZ_VCYH01000002.1"/>
</dbReference>
<dbReference type="InterPro" id="IPR047679">
    <property type="entry name" value="BREX_BrxC"/>
</dbReference>
<dbReference type="Proteomes" id="UP001168338">
    <property type="component" value="Unassembled WGS sequence"/>
</dbReference>
<organism evidence="2 3">
    <name type="scientific">Methanoculleus frigidifontis</name>
    <dbReference type="NCBI Taxonomy" id="2584085"/>
    <lineage>
        <taxon>Archaea</taxon>
        <taxon>Methanobacteriati</taxon>
        <taxon>Methanobacteriota</taxon>
        <taxon>Stenosarchaea group</taxon>
        <taxon>Methanomicrobia</taxon>
        <taxon>Methanomicrobiales</taxon>
        <taxon>Methanomicrobiaceae</taxon>
        <taxon>Methanoculleus</taxon>
    </lineage>
</organism>
<dbReference type="EMBL" id="VCYH01000002">
    <property type="protein sequence ID" value="MDN7024119.1"/>
    <property type="molecule type" value="Genomic_DNA"/>
</dbReference>
<feature type="domain" description="Probable ATP-binding protein BrxC winged helix-turn-helix" evidence="1">
    <location>
        <begin position="798"/>
        <end position="896"/>
    </location>
</feature>
<comment type="caution">
    <text evidence="2">The sequence shown here is derived from an EMBL/GenBank/DDBJ whole genome shotgun (WGS) entry which is preliminary data.</text>
</comment>